<feature type="signal peptide" evidence="1">
    <location>
        <begin position="1"/>
        <end position="24"/>
    </location>
</feature>
<protein>
    <submittedName>
        <fullName evidence="2">DUF5004 domain-containing protein</fullName>
    </submittedName>
</protein>
<dbReference type="OrthoDB" id="1447101at2"/>
<gene>
    <name evidence="2" type="ORF">ESZ48_00425</name>
</gene>
<name>A0A4Q0XKC1_9FLAO</name>
<evidence type="ECO:0000313" key="2">
    <source>
        <dbReference type="EMBL" id="RXJ52205.1"/>
    </source>
</evidence>
<reference evidence="2 3" key="1">
    <citation type="submission" date="2019-01" db="EMBL/GenBank/DDBJ databases">
        <title>Genome sequence of the Antarctic species Gelidibacter gilvus ACAM 158(T).</title>
        <authorList>
            <person name="Bowman J.P."/>
        </authorList>
    </citation>
    <scope>NUCLEOTIDE SEQUENCE [LARGE SCALE GENOMIC DNA]</scope>
    <source>
        <strain evidence="2 3">IC158</strain>
    </source>
</reference>
<dbReference type="PROSITE" id="PS51257">
    <property type="entry name" value="PROKAR_LIPOPROTEIN"/>
    <property type="match status" value="1"/>
</dbReference>
<dbReference type="Pfam" id="PF16395">
    <property type="entry name" value="DUF5004"/>
    <property type="match status" value="1"/>
</dbReference>
<proteinExistence type="predicted"/>
<dbReference type="EMBL" id="SDDZ01000001">
    <property type="protein sequence ID" value="RXJ52205.1"/>
    <property type="molecule type" value="Genomic_DNA"/>
</dbReference>
<dbReference type="InterPro" id="IPR032168">
    <property type="entry name" value="DUF5004"/>
</dbReference>
<keyword evidence="1" id="KW-0732">Signal</keyword>
<evidence type="ECO:0000313" key="3">
    <source>
        <dbReference type="Proteomes" id="UP000289792"/>
    </source>
</evidence>
<feature type="chain" id="PRO_5020557319" evidence="1">
    <location>
        <begin position="25"/>
        <end position="178"/>
    </location>
</feature>
<organism evidence="2 3">
    <name type="scientific">Gelidibacter gilvus</name>
    <dbReference type="NCBI Taxonomy" id="59602"/>
    <lineage>
        <taxon>Bacteria</taxon>
        <taxon>Pseudomonadati</taxon>
        <taxon>Bacteroidota</taxon>
        <taxon>Flavobacteriia</taxon>
        <taxon>Flavobacteriales</taxon>
        <taxon>Flavobacteriaceae</taxon>
        <taxon>Gelidibacter</taxon>
    </lineage>
</organism>
<dbReference type="AlphaFoldDB" id="A0A4Q0XKC1"/>
<evidence type="ECO:0000256" key="1">
    <source>
        <dbReference type="SAM" id="SignalP"/>
    </source>
</evidence>
<dbReference type="Proteomes" id="UP000289792">
    <property type="component" value="Unassembled WGS sequence"/>
</dbReference>
<keyword evidence="3" id="KW-1185">Reference proteome</keyword>
<comment type="caution">
    <text evidence="2">The sequence shown here is derived from an EMBL/GenBank/DDBJ whole genome shotgun (WGS) entry which is preliminary data.</text>
</comment>
<sequence length="178" mass="19683">MRKSILIMKSLVVIAALSIVSCNTDDGIQCPDALTGDLSATETEFSGSYKLVAMEADEAIDLTEDNTDNPMTDVFAQYTACDRDLVYKFMSNRNLEYLQGYSAVDCTNKLTFPGTWNLIGNDLTLVANCSSQRIMIEKSAEGDKFSYDAILHFRDVNGASKTIKVKFTFDKTVNVQPV</sequence>
<accession>A0A4Q0XKC1</accession>